<feature type="transmembrane region" description="Helical" evidence="1">
    <location>
        <begin position="6"/>
        <end position="30"/>
    </location>
</feature>
<accession>A0A081C6S2</accession>
<dbReference type="HOGENOM" id="CLU_157896_1_0_0"/>
<evidence type="ECO:0000256" key="1">
    <source>
        <dbReference type="SAM" id="Phobius"/>
    </source>
</evidence>
<keyword evidence="1" id="KW-1133">Transmembrane helix</keyword>
<gene>
    <name evidence="2" type="ORF">U27_00168</name>
</gene>
<dbReference type="AlphaFoldDB" id="A0A081C6S2"/>
<sequence>MPISDSIFWLIVLVLTIGNYLFRLSFIAIFGQRAIPPLLDRLLRFVPVAVLPALIVPALVFQKGILYVGLENPRLIAGLLAAIVAWETENMLATIGVGMGTLWVLQVLIG</sequence>
<dbReference type="STRING" id="1499967.U27_00168"/>
<dbReference type="eggNOG" id="COG4392">
    <property type="taxonomic scope" value="Bacteria"/>
</dbReference>
<reference evidence="2" key="1">
    <citation type="journal article" date="2015" name="PeerJ">
        <title>First genomic representation of candidate bacterial phylum KSB3 points to enhanced environmental sensing as a trigger of wastewater bulking.</title>
        <authorList>
            <person name="Sekiguchi Y."/>
            <person name="Ohashi A."/>
            <person name="Parks D.H."/>
            <person name="Yamauchi T."/>
            <person name="Tyson G.W."/>
            <person name="Hugenholtz P."/>
        </authorList>
    </citation>
    <scope>NUCLEOTIDE SEQUENCE [LARGE SCALE GENOMIC DNA]</scope>
</reference>
<dbReference type="Proteomes" id="UP000030661">
    <property type="component" value="Unassembled WGS sequence"/>
</dbReference>
<keyword evidence="1" id="KW-0812">Transmembrane</keyword>
<keyword evidence="3" id="KW-1185">Reference proteome</keyword>
<evidence type="ECO:0000313" key="2">
    <source>
        <dbReference type="EMBL" id="GAK60277.1"/>
    </source>
</evidence>
<feature type="transmembrane region" description="Helical" evidence="1">
    <location>
        <begin position="42"/>
        <end position="70"/>
    </location>
</feature>
<organism evidence="2">
    <name type="scientific">Vecturithrix granuli</name>
    <dbReference type="NCBI Taxonomy" id="1499967"/>
    <lineage>
        <taxon>Bacteria</taxon>
        <taxon>Candidatus Moduliflexota</taxon>
        <taxon>Candidatus Vecturitrichia</taxon>
        <taxon>Candidatus Vecturitrichales</taxon>
        <taxon>Candidatus Vecturitrichaceae</taxon>
        <taxon>Candidatus Vecturithrix</taxon>
    </lineage>
</organism>
<dbReference type="Pfam" id="PF05437">
    <property type="entry name" value="AzlD"/>
    <property type="match status" value="1"/>
</dbReference>
<name>A0A081C6S2_VECG1</name>
<dbReference type="EMBL" id="DF820472">
    <property type="protein sequence ID" value="GAK60277.1"/>
    <property type="molecule type" value="Genomic_DNA"/>
</dbReference>
<keyword evidence="1" id="KW-0472">Membrane</keyword>
<proteinExistence type="predicted"/>
<protein>
    <submittedName>
        <fullName evidence="2">Branched-chain amino acid transport</fullName>
    </submittedName>
</protein>
<dbReference type="InterPro" id="IPR008407">
    <property type="entry name" value="Brnchd-chn_aa_trnsp_AzlD"/>
</dbReference>
<evidence type="ECO:0000313" key="3">
    <source>
        <dbReference type="Proteomes" id="UP000030661"/>
    </source>
</evidence>
<feature type="transmembrane region" description="Helical" evidence="1">
    <location>
        <begin position="90"/>
        <end position="109"/>
    </location>
</feature>